<feature type="chain" id="PRO_5044320898" description="Ig-like domain-containing protein" evidence="3">
    <location>
        <begin position="23"/>
        <end position="209"/>
    </location>
</feature>
<dbReference type="GO" id="GO:0001501">
    <property type="term" value="P:skeletal system development"/>
    <property type="evidence" value="ECO:0007669"/>
    <property type="project" value="TreeGrafter"/>
</dbReference>
<dbReference type="AlphaFoldDB" id="A0AAY4B3D7"/>
<evidence type="ECO:0000313" key="6">
    <source>
        <dbReference type="Proteomes" id="UP000694580"/>
    </source>
</evidence>
<dbReference type="PROSITE" id="PS00290">
    <property type="entry name" value="IG_MHC"/>
    <property type="match status" value="1"/>
</dbReference>
<evidence type="ECO:0000259" key="4">
    <source>
        <dbReference type="PROSITE" id="PS50835"/>
    </source>
</evidence>
<organism evidence="5 6">
    <name type="scientific">Denticeps clupeoides</name>
    <name type="common">denticle herring</name>
    <dbReference type="NCBI Taxonomy" id="299321"/>
    <lineage>
        <taxon>Eukaryota</taxon>
        <taxon>Metazoa</taxon>
        <taxon>Chordata</taxon>
        <taxon>Craniata</taxon>
        <taxon>Vertebrata</taxon>
        <taxon>Euteleostomi</taxon>
        <taxon>Actinopterygii</taxon>
        <taxon>Neopterygii</taxon>
        <taxon>Teleostei</taxon>
        <taxon>Clupei</taxon>
        <taxon>Clupeiformes</taxon>
        <taxon>Denticipitoidei</taxon>
        <taxon>Denticipitidae</taxon>
        <taxon>Denticeps</taxon>
    </lineage>
</organism>
<dbReference type="GO" id="GO:0010001">
    <property type="term" value="P:glial cell differentiation"/>
    <property type="evidence" value="ECO:0007669"/>
    <property type="project" value="TreeGrafter"/>
</dbReference>
<dbReference type="Pfam" id="PF07686">
    <property type="entry name" value="V-set"/>
    <property type="match status" value="1"/>
</dbReference>
<dbReference type="SMART" id="SM00406">
    <property type="entry name" value="IGv"/>
    <property type="match status" value="1"/>
</dbReference>
<dbReference type="GO" id="GO:0045202">
    <property type="term" value="C:synapse"/>
    <property type="evidence" value="ECO:0007669"/>
    <property type="project" value="TreeGrafter"/>
</dbReference>
<dbReference type="InterPro" id="IPR013783">
    <property type="entry name" value="Ig-like_fold"/>
</dbReference>
<dbReference type="PROSITE" id="PS50835">
    <property type="entry name" value="IG_LIKE"/>
    <property type="match status" value="1"/>
</dbReference>
<feature type="domain" description="Ig-like" evidence="4">
    <location>
        <begin position="41"/>
        <end position="156"/>
    </location>
</feature>
<dbReference type="GO" id="GO:0007417">
    <property type="term" value="P:central nervous system development"/>
    <property type="evidence" value="ECO:0007669"/>
    <property type="project" value="TreeGrafter"/>
</dbReference>
<protein>
    <recommendedName>
        <fullName evidence="4">Ig-like domain-containing protein</fullName>
    </recommendedName>
</protein>
<dbReference type="PANTHER" id="PTHR22804">
    <property type="entry name" value="AGGRECAN/VERSICAN PROTEOGLYCAN"/>
    <property type="match status" value="1"/>
</dbReference>
<dbReference type="GO" id="GO:0002052">
    <property type="term" value="P:positive regulation of neuroblast proliferation"/>
    <property type="evidence" value="ECO:0007669"/>
    <property type="project" value="TreeGrafter"/>
</dbReference>
<feature type="signal peptide" evidence="3">
    <location>
        <begin position="1"/>
        <end position="22"/>
    </location>
</feature>
<reference evidence="5" key="2">
    <citation type="submission" date="2025-08" db="UniProtKB">
        <authorList>
            <consortium name="Ensembl"/>
        </authorList>
    </citation>
    <scope>IDENTIFICATION</scope>
</reference>
<feature type="region of interest" description="Disordered" evidence="2">
    <location>
        <begin position="148"/>
        <end position="172"/>
    </location>
</feature>
<dbReference type="InterPro" id="IPR013106">
    <property type="entry name" value="Ig_V-set"/>
</dbReference>
<keyword evidence="3" id="KW-0732">Signal</keyword>
<sequence>FFNRHVMTSLLLLCACLHVISADIYFGDPAGEDSSLSVSIPVDQTLQPLLGGKVVVPCYFRKNPAHDPVSPAGLPALYRIKWSFIRQDKVSVVLVAFGGVALVEPEYLDRVTLVNYPTILTDATMELTELRSSDSGTYRCEVMHETEDSSDSVDVRVQGGSPSWRPQSSVPSWAPSWPPRGSCIWRGRPAWTCVPRAGWPTGVCVTRST</sequence>
<proteinExistence type="predicted"/>
<dbReference type="SMART" id="SM00409">
    <property type="entry name" value="IG"/>
    <property type="match status" value="1"/>
</dbReference>
<dbReference type="GO" id="GO:0005615">
    <property type="term" value="C:extracellular space"/>
    <property type="evidence" value="ECO:0007669"/>
    <property type="project" value="TreeGrafter"/>
</dbReference>
<reference evidence="5 6" key="1">
    <citation type="submission" date="2020-06" db="EMBL/GenBank/DDBJ databases">
        <authorList>
            <consortium name="Wellcome Sanger Institute Data Sharing"/>
        </authorList>
    </citation>
    <scope>NUCLEOTIDE SEQUENCE [LARGE SCALE GENOMIC DNA]</scope>
</reference>
<evidence type="ECO:0000313" key="5">
    <source>
        <dbReference type="Ensembl" id="ENSDCDP00010015442.1"/>
    </source>
</evidence>
<dbReference type="SUPFAM" id="SSF48726">
    <property type="entry name" value="Immunoglobulin"/>
    <property type="match status" value="1"/>
</dbReference>
<dbReference type="Proteomes" id="UP000694580">
    <property type="component" value="Chromosome 17"/>
</dbReference>
<dbReference type="InterPro" id="IPR003599">
    <property type="entry name" value="Ig_sub"/>
</dbReference>
<dbReference type="Gene3D" id="2.60.40.10">
    <property type="entry name" value="Immunoglobulins"/>
    <property type="match status" value="1"/>
</dbReference>
<evidence type="ECO:0000256" key="3">
    <source>
        <dbReference type="SAM" id="SignalP"/>
    </source>
</evidence>
<dbReference type="GeneTree" id="ENSGT00940000155971"/>
<reference evidence="5" key="3">
    <citation type="submission" date="2025-09" db="UniProtKB">
        <authorList>
            <consortium name="Ensembl"/>
        </authorList>
    </citation>
    <scope>IDENTIFICATION</scope>
</reference>
<dbReference type="InterPro" id="IPR003006">
    <property type="entry name" value="Ig/MHC_CS"/>
</dbReference>
<evidence type="ECO:0000256" key="1">
    <source>
        <dbReference type="ARBA" id="ARBA00023319"/>
    </source>
</evidence>
<dbReference type="InterPro" id="IPR036179">
    <property type="entry name" value="Ig-like_dom_sf"/>
</dbReference>
<dbReference type="InterPro" id="IPR007110">
    <property type="entry name" value="Ig-like_dom"/>
</dbReference>
<name>A0AAY4B3D7_9TELE</name>
<dbReference type="GO" id="GO:0072534">
    <property type="term" value="C:perineuronal net"/>
    <property type="evidence" value="ECO:0007669"/>
    <property type="project" value="TreeGrafter"/>
</dbReference>
<dbReference type="Ensembl" id="ENSDCDT00010016305.1">
    <property type="protein sequence ID" value="ENSDCDP00010015442.1"/>
    <property type="gene ID" value="ENSDCDG00010007061.1"/>
</dbReference>
<keyword evidence="6" id="KW-1185">Reference proteome</keyword>
<keyword evidence="1" id="KW-0393">Immunoglobulin domain</keyword>
<dbReference type="PANTHER" id="PTHR22804:SF42">
    <property type="entry name" value="AGGRECAN CORE PROTEIN"/>
    <property type="match status" value="1"/>
</dbReference>
<accession>A0AAY4B3D7</accession>
<dbReference type="InterPro" id="IPR050691">
    <property type="entry name" value="Hyaluronan_bind_Proteoglycan"/>
</dbReference>
<evidence type="ECO:0000256" key="2">
    <source>
        <dbReference type="SAM" id="MobiDB-lite"/>
    </source>
</evidence>